<dbReference type="Pfam" id="PF12833">
    <property type="entry name" value="HTH_18"/>
    <property type="match status" value="1"/>
</dbReference>
<evidence type="ECO:0000256" key="3">
    <source>
        <dbReference type="ARBA" id="ARBA00023163"/>
    </source>
</evidence>
<dbReference type="Proteomes" id="UP001515683">
    <property type="component" value="Unassembled WGS sequence"/>
</dbReference>
<dbReference type="Gene3D" id="3.40.50.880">
    <property type="match status" value="1"/>
</dbReference>
<dbReference type="InterPro" id="IPR029062">
    <property type="entry name" value="Class_I_gatase-like"/>
</dbReference>
<dbReference type="PANTHER" id="PTHR43130:SF3">
    <property type="entry name" value="HTH-TYPE TRANSCRIPTIONAL REGULATOR RV1931C"/>
    <property type="match status" value="1"/>
</dbReference>
<dbReference type="PANTHER" id="PTHR43130">
    <property type="entry name" value="ARAC-FAMILY TRANSCRIPTIONAL REGULATOR"/>
    <property type="match status" value="1"/>
</dbReference>
<dbReference type="RefSeq" id="WP_167012746.1">
    <property type="nucleotide sequence ID" value="NZ_VWXF01000001.1"/>
</dbReference>
<dbReference type="InterPro" id="IPR009057">
    <property type="entry name" value="Homeodomain-like_sf"/>
</dbReference>
<organism evidence="5 6">
    <name type="scientific">Candidatus Pantoea multigeneris</name>
    <dbReference type="NCBI Taxonomy" id="2608357"/>
    <lineage>
        <taxon>Bacteria</taxon>
        <taxon>Pseudomonadati</taxon>
        <taxon>Pseudomonadota</taxon>
        <taxon>Gammaproteobacteria</taxon>
        <taxon>Enterobacterales</taxon>
        <taxon>Erwiniaceae</taxon>
        <taxon>Pantoea</taxon>
    </lineage>
</organism>
<dbReference type="SMART" id="SM00342">
    <property type="entry name" value="HTH_ARAC"/>
    <property type="match status" value="1"/>
</dbReference>
<keyword evidence="1" id="KW-0805">Transcription regulation</keyword>
<evidence type="ECO:0000313" key="6">
    <source>
        <dbReference type="Proteomes" id="UP001515683"/>
    </source>
</evidence>
<evidence type="ECO:0000259" key="4">
    <source>
        <dbReference type="PROSITE" id="PS01124"/>
    </source>
</evidence>
<keyword evidence="6" id="KW-1185">Reference proteome</keyword>
<dbReference type="InterPro" id="IPR018060">
    <property type="entry name" value="HTH_AraC"/>
</dbReference>
<name>A0ABX0R656_9GAMM</name>
<reference evidence="5 6" key="1">
    <citation type="journal article" date="2019" name="bioRxiv">
        <title>Bacteria contribute to plant secondary compound degradation in a generalist herbivore system.</title>
        <authorList>
            <person name="Francoeur C.B."/>
            <person name="Khadempour L."/>
            <person name="Moreira-Soto R.D."/>
            <person name="Gotting K."/>
            <person name="Book A.J."/>
            <person name="Pinto-Tomas A.A."/>
            <person name="Keefover-Ring K."/>
            <person name="Currie C.R."/>
        </authorList>
    </citation>
    <scope>NUCLEOTIDE SEQUENCE [LARGE SCALE GENOMIC DNA]</scope>
    <source>
        <strain evidence="5">Acro-835</strain>
    </source>
</reference>
<dbReference type="InterPro" id="IPR052158">
    <property type="entry name" value="INH-QAR"/>
</dbReference>
<evidence type="ECO:0000256" key="1">
    <source>
        <dbReference type="ARBA" id="ARBA00023015"/>
    </source>
</evidence>
<dbReference type="Pfam" id="PF01965">
    <property type="entry name" value="DJ-1_PfpI"/>
    <property type="match status" value="1"/>
</dbReference>
<sequence>MAQSVAAQFEIEEKQSRPDIKIGFVLLNRFTLHPVAELIDPIRFAADVAFSSRQIFCQWEWMTLNNQPVISSCGLPVQPTAPLDFATHWDYVVFAGGLLEETRNPTDTLLDAVRSLHARKIPIITLDSSSFVVAKAGLLDGKRCAVHFTTRDEFKQSFPKVTPVLDQTYISDGGIISCPGGTSIELAVDIIRKHCGEQRASKALKYLMAEPDKPKKPVQKRYKISTINPRYEEDIVQRTIDYMHQHIASPAPLQDITTLMNVSMHQLNQAFLRSTGDTVVVHWRKLRLDHARNLMTNSTASIHEIALRSGFSGASHLITWFRKQYGETPAGFRKRRRAVERLFSPDE</sequence>
<dbReference type="SUPFAM" id="SSF46689">
    <property type="entry name" value="Homeodomain-like"/>
    <property type="match status" value="1"/>
</dbReference>
<feature type="domain" description="HTH araC/xylS-type" evidence="4">
    <location>
        <begin position="237"/>
        <end position="335"/>
    </location>
</feature>
<dbReference type="EMBL" id="VWXF01000001">
    <property type="protein sequence ID" value="NIF20881.1"/>
    <property type="molecule type" value="Genomic_DNA"/>
</dbReference>
<keyword evidence="3" id="KW-0804">Transcription</keyword>
<dbReference type="PROSITE" id="PS01124">
    <property type="entry name" value="HTH_ARAC_FAMILY_2"/>
    <property type="match status" value="1"/>
</dbReference>
<dbReference type="SUPFAM" id="SSF52317">
    <property type="entry name" value="Class I glutamine amidotransferase-like"/>
    <property type="match status" value="1"/>
</dbReference>
<dbReference type="CDD" id="cd03136">
    <property type="entry name" value="GATase1_AraC_ArgR_like"/>
    <property type="match status" value="1"/>
</dbReference>
<dbReference type="PROSITE" id="PS00041">
    <property type="entry name" value="HTH_ARAC_FAMILY_1"/>
    <property type="match status" value="1"/>
</dbReference>
<dbReference type="InterPro" id="IPR002818">
    <property type="entry name" value="DJ-1/PfpI"/>
</dbReference>
<protein>
    <submittedName>
        <fullName evidence="5">Helix-turn-helix domain-containing protein</fullName>
    </submittedName>
</protein>
<evidence type="ECO:0000313" key="5">
    <source>
        <dbReference type="EMBL" id="NIF20881.1"/>
    </source>
</evidence>
<dbReference type="InterPro" id="IPR018062">
    <property type="entry name" value="HTH_AraC-typ_CS"/>
</dbReference>
<evidence type="ECO:0000256" key="2">
    <source>
        <dbReference type="ARBA" id="ARBA00023125"/>
    </source>
</evidence>
<dbReference type="Gene3D" id="1.10.10.60">
    <property type="entry name" value="Homeodomain-like"/>
    <property type="match status" value="1"/>
</dbReference>
<gene>
    <name evidence="5" type="ORF">F3J40_04540</name>
</gene>
<comment type="caution">
    <text evidence="5">The sequence shown here is derived from an EMBL/GenBank/DDBJ whole genome shotgun (WGS) entry which is preliminary data.</text>
</comment>
<keyword evidence="2" id="KW-0238">DNA-binding</keyword>
<accession>A0ABX0R656</accession>
<proteinExistence type="predicted"/>